<sequence>MRVARWLRRNLPGIVALALMATLFQAARLPYASAAETDRIAAGYSFRPLSISLPAGLPQQNIREVNQQYRNIAGWISSVGSAVAMNDLDGDGLDNDLCITDPRTDTVTVTPVPGARADRYVPFALDPAPLPTNDVMAPMGCVPGDLNEDGRMDLVVYMWGRTPIVYLARPGASTLANAAYQPTELVPGVGTDRYTGPQWNTNTVALDDFDGDGHLDVFVGNYFPQGPVLDPTKDSGVSMNHSMSQAFNGGEDYFFRWTASTRGDTPGFTFEQLNDVLPGDVSKGWALASGANDLDGDALPELYVANDFGPDRLLYNQSVPGKLRFATVETGRTPLVPKSKRVGADSFKGMGVDFGDLNGDGKYDLYVSNIATSFGLEESHFAFVNDASSQEELRRKLSDGDAPFTDRSSDLGLAWSGWGWDVKLADFNNSGKTVVAQATGFVKGDVNRWPLLQELAMTNDALLPDTTVWPHVADGDDIGGSQRLHFFVPGRDGRYVDVAKQLGLAVPVPTRGIATGDADGDGRLDFAVARQWDAPIFYHNTGRAEGAYLGLRLLHPAAGPARTGSPVVGAQATVITPDGRSHIGRVDGGSGHSGKRSNEIHLGLGADVTGPVQVQLRWRDRSGQTHEQSLRLNPGRHVLELGSDVQER</sequence>
<comment type="caution">
    <text evidence="4">The sequence shown here is derived from an EMBL/GenBank/DDBJ whole genome shotgun (WGS) entry which is preliminary data.</text>
</comment>
<dbReference type="SUPFAM" id="SSF69318">
    <property type="entry name" value="Integrin alpha N-terminal domain"/>
    <property type="match status" value="1"/>
</dbReference>
<keyword evidence="1" id="KW-0732">Signal</keyword>
<evidence type="ECO:0000256" key="2">
    <source>
        <dbReference type="SAM" id="MobiDB-lite"/>
    </source>
</evidence>
<dbReference type="EMBL" id="BOMW01000064">
    <property type="protein sequence ID" value="GIF08488.1"/>
    <property type="molecule type" value="Genomic_DNA"/>
</dbReference>
<accession>A0A919NC92</accession>
<dbReference type="PANTHER" id="PTHR16026">
    <property type="entry name" value="CARTILAGE ACIDIC PROTEIN 1"/>
    <property type="match status" value="1"/>
</dbReference>
<dbReference type="Proteomes" id="UP000629619">
    <property type="component" value="Unassembled WGS sequence"/>
</dbReference>
<dbReference type="PANTHER" id="PTHR16026:SF0">
    <property type="entry name" value="CARTILAGE ACIDIC PROTEIN 1"/>
    <property type="match status" value="1"/>
</dbReference>
<keyword evidence="5" id="KW-1185">Reference proteome</keyword>
<protein>
    <submittedName>
        <fullName evidence="4">RNA-binding protein</fullName>
    </submittedName>
</protein>
<evidence type="ECO:0000259" key="3">
    <source>
        <dbReference type="Pfam" id="PF07593"/>
    </source>
</evidence>
<proteinExistence type="predicted"/>
<evidence type="ECO:0000256" key="1">
    <source>
        <dbReference type="ARBA" id="ARBA00022729"/>
    </source>
</evidence>
<organism evidence="4 5">
    <name type="scientific">Actinoplanes siamensis</name>
    <dbReference type="NCBI Taxonomy" id="1223317"/>
    <lineage>
        <taxon>Bacteria</taxon>
        <taxon>Bacillati</taxon>
        <taxon>Actinomycetota</taxon>
        <taxon>Actinomycetes</taxon>
        <taxon>Micromonosporales</taxon>
        <taxon>Micromonosporaceae</taxon>
        <taxon>Actinoplanes</taxon>
    </lineage>
</organism>
<dbReference type="Gene3D" id="2.130.10.130">
    <property type="entry name" value="Integrin alpha, N-terminal"/>
    <property type="match status" value="2"/>
</dbReference>
<dbReference type="InterPro" id="IPR028994">
    <property type="entry name" value="Integrin_alpha_N"/>
</dbReference>
<feature type="domain" description="ASPIC/UnbV" evidence="3">
    <location>
        <begin position="568"/>
        <end position="627"/>
    </location>
</feature>
<name>A0A919NC92_9ACTN</name>
<feature type="region of interest" description="Disordered" evidence="2">
    <location>
        <begin position="578"/>
        <end position="598"/>
    </location>
</feature>
<dbReference type="InterPro" id="IPR027039">
    <property type="entry name" value="Crtac1"/>
</dbReference>
<dbReference type="InterPro" id="IPR013517">
    <property type="entry name" value="FG-GAP"/>
</dbReference>
<gene>
    <name evidence="4" type="ORF">Asi03nite_60260</name>
</gene>
<dbReference type="Pfam" id="PF07593">
    <property type="entry name" value="UnbV_ASPIC"/>
    <property type="match status" value="1"/>
</dbReference>
<evidence type="ECO:0000313" key="5">
    <source>
        <dbReference type="Proteomes" id="UP000629619"/>
    </source>
</evidence>
<dbReference type="AlphaFoldDB" id="A0A919NC92"/>
<reference evidence="4" key="1">
    <citation type="submission" date="2021-01" db="EMBL/GenBank/DDBJ databases">
        <title>Whole genome shotgun sequence of Actinoplanes siamensis NBRC 109076.</title>
        <authorList>
            <person name="Komaki H."/>
            <person name="Tamura T."/>
        </authorList>
    </citation>
    <scope>NUCLEOTIDE SEQUENCE</scope>
    <source>
        <strain evidence="4">NBRC 109076</strain>
    </source>
</reference>
<evidence type="ECO:0000313" key="4">
    <source>
        <dbReference type="EMBL" id="GIF08488.1"/>
    </source>
</evidence>
<dbReference type="Pfam" id="PF13517">
    <property type="entry name" value="FG-GAP_3"/>
    <property type="match status" value="1"/>
</dbReference>
<dbReference type="InterPro" id="IPR011519">
    <property type="entry name" value="UnbV_ASPIC"/>
</dbReference>